<accession>A0AAV5GIM0</accession>
<dbReference type="Proteomes" id="UP001342314">
    <property type="component" value="Unassembled WGS sequence"/>
</dbReference>
<feature type="compositionally biased region" description="Low complexity" evidence="1">
    <location>
        <begin position="406"/>
        <end position="416"/>
    </location>
</feature>
<feature type="region of interest" description="Disordered" evidence="1">
    <location>
        <begin position="337"/>
        <end position="392"/>
    </location>
</feature>
<keyword evidence="3" id="KW-1185">Reference proteome</keyword>
<evidence type="ECO:0000256" key="1">
    <source>
        <dbReference type="SAM" id="MobiDB-lite"/>
    </source>
</evidence>
<protein>
    <submittedName>
        <fullName evidence="2">Uncharacterized protein</fullName>
    </submittedName>
</protein>
<feature type="compositionally biased region" description="Basic and acidic residues" evidence="1">
    <location>
        <begin position="431"/>
        <end position="440"/>
    </location>
</feature>
<reference evidence="2 3" key="1">
    <citation type="submission" date="2021-12" db="EMBL/GenBank/DDBJ databases">
        <title>High titer production of polyol ester of fatty acids by Rhodotorula paludigena BS15 towards product separation-free biomass refinery.</title>
        <authorList>
            <person name="Mano J."/>
            <person name="Ono H."/>
            <person name="Tanaka T."/>
            <person name="Naito K."/>
            <person name="Sushida H."/>
            <person name="Ike M."/>
            <person name="Tokuyasu K."/>
            <person name="Kitaoka M."/>
        </authorList>
    </citation>
    <scope>NUCLEOTIDE SEQUENCE [LARGE SCALE GENOMIC DNA]</scope>
    <source>
        <strain evidence="2 3">BS15</strain>
    </source>
</reference>
<sequence>MDSHYPQGPDRSPPAPARDSAHDALHDPAQGSPPLVPIPQDADQHWAQGQSVPPAHDRPPYDANPYDRTPSSSSYYARPPPQDDPAYRAYPPQQHHGYREAYPGYPPPPRDPYYGRPPPPGYGSYPPPRSAAAYPPPPDPYSRPAYPAYPPPRDPYGAPPHSDYYARPPPPGGDYYARPPAPPPAPAHSSSYGSANGYPAPAAPRTSHEPAAAPPSQSHGPPPDPNDLSIPLLYLARSVSPKTFAPLRSQYLNLELRFVNSLLDLANDLHAVSLEHPNLLGGRRRVWVTAVGGTDALVARVRGTIDTVLDWREAGDLQELERELALEDRRVVTVRAERAEQQRRDERERDERREREREDSERERGRREIEDRERERFERDPGAAGQVHSEPDELSQLLRAVRGEEPTAAAAEGAAGIKSEEQDGLVNGATIKRESVEREGSMPGLPPTEPREREREHGRSQSPARQRKRSRREDDDEPDEDKEQRRAERKRLEAVCKMPRRRCVDSSLQQGIPVNDETRLADDEPQLGERHKGIWDLFGEPLDDVSPQIQVLMARAMRDVTYPPRLRLYNHAEADEQLQQAVPWFVTLLKTIKDRYELAGADTAAPLDPPLAGPFATLPESSTAVPTLNSLNPYSLPPA</sequence>
<feature type="region of interest" description="Disordered" evidence="1">
    <location>
        <begin position="404"/>
        <end position="492"/>
    </location>
</feature>
<name>A0AAV5GIM0_9BASI</name>
<proteinExistence type="predicted"/>
<organism evidence="2 3">
    <name type="scientific">Rhodotorula paludigena</name>
    <dbReference type="NCBI Taxonomy" id="86838"/>
    <lineage>
        <taxon>Eukaryota</taxon>
        <taxon>Fungi</taxon>
        <taxon>Dikarya</taxon>
        <taxon>Basidiomycota</taxon>
        <taxon>Pucciniomycotina</taxon>
        <taxon>Microbotryomycetes</taxon>
        <taxon>Sporidiobolales</taxon>
        <taxon>Sporidiobolaceae</taxon>
        <taxon>Rhodotorula</taxon>
    </lineage>
</organism>
<feature type="region of interest" description="Disordered" evidence="1">
    <location>
        <begin position="618"/>
        <end position="639"/>
    </location>
</feature>
<feature type="compositionally biased region" description="Basic and acidic residues" evidence="1">
    <location>
        <begin position="482"/>
        <end position="492"/>
    </location>
</feature>
<feature type="compositionally biased region" description="Pro residues" evidence="1">
    <location>
        <begin position="104"/>
        <end position="158"/>
    </location>
</feature>
<dbReference type="PRINTS" id="PR01217">
    <property type="entry name" value="PRICHEXTENSN"/>
</dbReference>
<gene>
    <name evidence="2" type="ORF">Rhopal_001504-T1</name>
</gene>
<feature type="compositionally biased region" description="Basic and acidic residues" evidence="1">
    <location>
        <begin position="449"/>
        <end position="459"/>
    </location>
</feature>
<dbReference type="AlphaFoldDB" id="A0AAV5GIM0"/>
<evidence type="ECO:0000313" key="3">
    <source>
        <dbReference type="Proteomes" id="UP001342314"/>
    </source>
</evidence>
<feature type="region of interest" description="Disordered" evidence="1">
    <location>
        <begin position="1"/>
        <end position="227"/>
    </location>
</feature>
<comment type="caution">
    <text evidence="2">The sequence shown here is derived from an EMBL/GenBank/DDBJ whole genome shotgun (WGS) entry which is preliminary data.</text>
</comment>
<feature type="compositionally biased region" description="Low complexity" evidence="1">
    <location>
        <begin position="210"/>
        <end position="219"/>
    </location>
</feature>
<dbReference type="EMBL" id="BQKY01000003">
    <property type="protein sequence ID" value="GJN88538.1"/>
    <property type="molecule type" value="Genomic_DNA"/>
</dbReference>
<evidence type="ECO:0000313" key="2">
    <source>
        <dbReference type="EMBL" id="GJN88538.1"/>
    </source>
</evidence>
<feature type="compositionally biased region" description="Basic and acidic residues" evidence="1">
    <location>
        <begin position="337"/>
        <end position="381"/>
    </location>
</feature>
<feature type="compositionally biased region" description="Polar residues" evidence="1">
    <location>
        <begin position="619"/>
        <end position="633"/>
    </location>
</feature>